<accession>A0A151T0R7</accession>
<dbReference type="PANTHER" id="PTHR35046">
    <property type="entry name" value="ZINC KNUCKLE (CCHC-TYPE) FAMILY PROTEIN"/>
    <property type="match status" value="1"/>
</dbReference>
<dbReference type="PROSITE" id="PS50158">
    <property type="entry name" value="ZF_CCHC"/>
    <property type="match status" value="1"/>
</dbReference>
<keyword evidence="1" id="KW-0863">Zinc-finger</keyword>
<evidence type="ECO:0000259" key="3">
    <source>
        <dbReference type="PROSITE" id="PS50158"/>
    </source>
</evidence>
<dbReference type="GO" id="GO:0008270">
    <property type="term" value="F:zinc ion binding"/>
    <property type="evidence" value="ECO:0007669"/>
    <property type="project" value="UniProtKB-KW"/>
</dbReference>
<evidence type="ECO:0000313" key="5">
    <source>
        <dbReference type="Proteomes" id="UP000075243"/>
    </source>
</evidence>
<name>A0A151T0R7_CAJCA</name>
<evidence type="ECO:0000256" key="1">
    <source>
        <dbReference type="PROSITE-ProRule" id="PRU00047"/>
    </source>
</evidence>
<gene>
    <name evidence="4" type="ORF">KK1_022995</name>
</gene>
<evidence type="ECO:0000313" key="4">
    <source>
        <dbReference type="EMBL" id="KYP60588.1"/>
    </source>
</evidence>
<evidence type="ECO:0000256" key="2">
    <source>
        <dbReference type="SAM" id="MobiDB-lite"/>
    </source>
</evidence>
<dbReference type="CDD" id="cd00303">
    <property type="entry name" value="retropepsin_like"/>
    <property type="match status" value="1"/>
</dbReference>
<feature type="compositionally biased region" description="Low complexity" evidence="2">
    <location>
        <begin position="36"/>
        <end position="45"/>
    </location>
</feature>
<organism evidence="4 5">
    <name type="scientific">Cajanus cajan</name>
    <name type="common">Pigeon pea</name>
    <name type="synonym">Cajanus indicus</name>
    <dbReference type="NCBI Taxonomy" id="3821"/>
    <lineage>
        <taxon>Eukaryota</taxon>
        <taxon>Viridiplantae</taxon>
        <taxon>Streptophyta</taxon>
        <taxon>Embryophyta</taxon>
        <taxon>Tracheophyta</taxon>
        <taxon>Spermatophyta</taxon>
        <taxon>Magnoliopsida</taxon>
        <taxon>eudicotyledons</taxon>
        <taxon>Gunneridae</taxon>
        <taxon>Pentapetalae</taxon>
        <taxon>rosids</taxon>
        <taxon>fabids</taxon>
        <taxon>Fabales</taxon>
        <taxon>Fabaceae</taxon>
        <taxon>Papilionoideae</taxon>
        <taxon>50 kb inversion clade</taxon>
        <taxon>NPAAA clade</taxon>
        <taxon>indigoferoid/millettioid clade</taxon>
        <taxon>Phaseoleae</taxon>
        <taxon>Cajanus</taxon>
    </lineage>
</organism>
<dbReference type="InterPro" id="IPR021109">
    <property type="entry name" value="Peptidase_aspartic_dom_sf"/>
</dbReference>
<dbReference type="Gene3D" id="2.40.70.10">
    <property type="entry name" value="Acid Proteases"/>
    <property type="match status" value="1"/>
</dbReference>
<keyword evidence="1" id="KW-0862">Zinc</keyword>
<keyword evidence="5" id="KW-1185">Reference proteome</keyword>
<feature type="domain" description="CCHC-type" evidence="3">
    <location>
        <begin position="6"/>
        <end position="21"/>
    </location>
</feature>
<dbReference type="GO" id="GO:0003676">
    <property type="term" value="F:nucleic acid binding"/>
    <property type="evidence" value="ECO:0007669"/>
    <property type="project" value="InterPro"/>
</dbReference>
<sequence>MISSIKCFKCLGKGHITSQCPIKKTMILRGNDIYSSDNTTSSSSSSEEDIQDSSEEVPPCYGDLLVAQRLLANQLQEENLFHTRCKILKNTCSLIVDSGSCNNFCIERLVEKLQLTPITHPKSYKLQWLNENGPIEVKDQVNIYFTIGKDKDEVLCEIITLDASHVLLGRPWQYDRQAIHDGLTNKIRLTYLRKRYVLNPLSPSQVL</sequence>
<dbReference type="EMBL" id="CM003611">
    <property type="protein sequence ID" value="KYP60588.1"/>
    <property type="molecule type" value="Genomic_DNA"/>
</dbReference>
<feature type="compositionally biased region" description="Acidic residues" evidence="2">
    <location>
        <begin position="46"/>
        <end position="55"/>
    </location>
</feature>
<dbReference type="Proteomes" id="UP000075243">
    <property type="component" value="Chromosome 9"/>
</dbReference>
<dbReference type="AlphaFoldDB" id="A0A151T0R7"/>
<keyword evidence="1" id="KW-0479">Metal-binding</keyword>
<dbReference type="Gramene" id="C.cajan_22337.t">
    <property type="protein sequence ID" value="C.cajan_22337.t"/>
    <property type="gene ID" value="C.cajan_22337"/>
</dbReference>
<dbReference type="PANTHER" id="PTHR35046:SF9">
    <property type="entry name" value="RNA-DIRECTED DNA POLYMERASE"/>
    <property type="match status" value="1"/>
</dbReference>
<dbReference type="InterPro" id="IPR001878">
    <property type="entry name" value="Znf_CCHC"/>
</dbReference>
<protein>
    <recommendedName>
        <fullName evidence="3">CCHC-type domain-containing protein</fullName>
    </recommendedName>
</protein>
<proteinExistence type="predicted"/>
<feature type="region of interest" description="Disordered" evidence="2">
    <location>
        <begin position="36"/>
        <end position="56"/>
    </location>
</feature>
<reference evidence="4 5" key="1">
    <citation type="journal article" date="2012" name="Nat. Biotechnol.">
        <title>Draft genome sequence of pigeonpea (Cajanus cajan), an orphan legume crop of resource-poor farmers.</title>
        <authorList>
            <person name="Varshney R.K."/>
            <person name="Chen W."/>
            <person name="Li Y."/>
            <person name="Bharti A.K."/>
            <person name="Saxena R.K."/>
            <person name="Schlueter J.A."/>
            <person name="Donoghue M.T."/>
            <person name="Azam S."/>
            <person name="Fan G."/>
            <person name="Whaley A.M."/>
            <person name="Farmer A.D."/>
            <person name="Sheridan J."/>
            <person name="Iwata A."/>
            <person name="Tuteja R."/>
            <person name="Penmetsa R.V."/>
            <person name="Wu W."/>
            <person name="Upadhyaya H.D."/>
            <person name="Yang S.P."/>
            <person name="Shah T."/>
            <person name="Saxena K.B."/>
            <person name="Michael T."/>
            <person name="McCombie W.R."/>
            <person name="Yang B."/>
            <person name="Zhang G."/>
            <person name="Yang H."/>
            <person name="Wang J."/>
            <person name="Spillane C."/>
            <person name="Cook D.R."/>
            <person name="May G.D."/>
            <person name="Xu X."/>
            <person name="Jackson S.A."/>
        </authorList>
    </citation>
    <scope>NUCLEOTIDE SEQUENCE [LARGE SCALE GENOMIC DNA]</scope>
    <source>
        <strain evidence="5">cv. Asha</strain>
    </source>
</reference>